<dbReference type="PANTHER" id="PTHR11777">
    <property type="entry name" value="ALANYL-TRNA SYNTHETASE"/>
    <property type="match status" value="1"/>
</dbReference>
<evidence type="ECO:0000256" key="3">
    <source>
        <dbReference type="ARBA" id="ARBA00022555"/>
    </source>
</evidence>
<dbReference type="Gene3D" id="3.30.930.10">
    <property type="entry name" value="Bira Bifunctional Protein, Domain 2"/>
    <property type="match status" value="1"/>
</dbReference>
<comment type="catalytic activity">
    <reaction evidence="13 14">
        <text>tRNA(Ala) + L-alanine + ATP = L-alanyl-tRNA(Ala) + AMP + diphosphate</text>
        <dbReference type="Rhea" id="RHEA:12540"/>
        <dbReference type="Rhea" id="RHEA-COMP:9657"/>
        <dbReference type="Rhea" id="RHEA-COMP:9923"/>
        <dbReference type="ChEBI" id="CHEBI:30616"/>
        <dbReference type="ChEBI" id="CHEBI:33019"/>
        <dbReference type="ChEBI" id="CHEBI:57972"/>
        <dbReference type="ChEBI" id="CHEBI:78442"/>
        <dbReference type="ChEBI" id="CHEBI:78497"/>
        <dbReference type="ChEBI" id="CHEBI:456215"/>
        <dbReference type="EC" id="6.1.1.7"/>
    </reaction>
</comment>
<feature type="binding site" evidence="14">
    <location>
        <position position="571"/>
    </location>
    <ligand>
        <name>Zn(2+)</name>
        <dbReference type="ChEBI" id="CHEBI:29105"/>
    </ligand>
</feature>
<dbReference type="GO" id="GO:0006419">
    <property type="term" value="P:alanyl-tRNA aminoacylation"/>
    <property type="evidence" value="ECO:0007669"/>
    <property type="project" value="UniProtKB-UniRule"/>
</dbReference>
<evidence type="ECO:0000256" key="15">
    <source>
        <dbReference type="SAM" id="Coils"/>
    </source>
</evidence>
<dbReference type="SUPFAM" id="SSF55186">
    <property type="entry name" value="ThrRS/AlaRS common domain"/>
    <property type="match status" value="1"/>
</dbReference>
<feature type="coiled-coil region" evidence="15">
    <location>
        <begin position="734"/>
        <end position="768"/>
    </location>
</feature>
<evidence type="ECO:0000256" key="6">
    <source>
        <dbReference type="ARBA" id="ARBA00022741"/>
    </source>
</evidence>
<dbReference type="InterPro" id="IPR003156">
    <property type="entry name" value="DHHA1_dom"/>
</dbReference>
<dbReference type="FunFam" id="2.40.30.130:FF:000001">
    <property type="entry name" value="Alanine--tRNA ligase"/>
    <property type="match status" value="1"/>
</dbReference>
<evidence type="ECO:0000256" key="14">
    <source>
        <dbReference type="HAMAP-Rule" id="MF_00036"/>
    </source>
</evidence>
<dbReference type="InterPro" id="IPR012947">
    <property type="entry name" value="tRNA_SAD"/>
</dbReference>
<dbReference type="FunFam" id="3.30.930.10:FF:000004">
    <property type="entry name" value="Alanine--tRNA ligase"/>
    <property type="match status" value="1"/>
</dbReference>
<evidence type="ECO:0000256" key="11">
    <source>
        <dbReference type="ARBA" id="ARBA00023146"/>
    </source>
</evidence>
<evidence type="ECO:0000256" key="5">
    <source>
        <dbReference type="ARBA" id="ARBA00022723"/>
    </source>
</evidence>
<dbReference type="InterPro" id="IPR009000">
    <property type="entry name" value="Transl_B-barrel_sf"/>
</dbReference>
<comment type="caution">
    <text evidence="17">The sequence shown here is derived from an EMBL/GenBank/DDBJ whole genome shotgun (WGS) entry which is preliminary data.</text>
</comment>
<dbReference type="Gene3D" id="2.40.30.130">
    <property type="match status" value="1"/>
</dbReference>
<proteinExistence type="inferred from homology"/>
<dbReference type="AlphaFoldDB" id="A0A0M8K956"/>
<keyword evidence="15" id="KW-0175">Coiled coil</keyword>
<dbReference type="InterPro" id="IPR050058">
    <property type="entry name" value="Ala-tRNA_ligase"/>
</dbReference>
<dbReference type="SUPFAM" id="SSF101353">
    <property type="entry name" value="Putative anticodon-binding domain of alanyl-tRNA synthetase (AlaRS)"/>
    <property type="match status" value="1"/>
</dbReference>
<dbReference type="OrthoDB" id="9803884at2"/>
<keyword evidence="11 14" id="KW-0030">Aminoacyl-tRNA synthetase</keyword>
<evidence type="ECO:0000313" key="19">
    <source>
        <dbReference type="Proteomes" id="UP000037784"/>
    </source>
</evidence>
<dbReference type="FunFam" id="3.10.310.40:FF:000001">
    <property type="entry name" value="Alanine--tRNA ligase"/>
    <property type="match status" value="1"/>
</dbReference>
<organism evidence="17 19">
    <name type="scientific">Ardenticatena maritima</name>
    <dbReference type="NCBI Taxonomy" id="872965"/>
    <lineage>
        <taxon>Bacteria</taxon>
        <taxon>Bacillati</taxon>
        <taxon>Chloroflexota</taxon>
        <taxon>Ardenticatenia</taxon>
        <taxon>Ardenticatenales</taxon>
        <taxon>Ardenticatenaceae</taxon>
        <taxon>Ardenticatena</taxon>
    </lineage>
</organism>
<evidence type="ECO:0000256" key="8">
    <source>
        <dbReference type="ARBA" id="ARBA00022840"/>
    </source>
</evidence>
<evidence type="ECO:0000256" key="4">
    <source>
        <dbReference type="ARBA" id="ARBA00022598"/>
    </source>
</evidence>
<evidence type="ECO:0000256" key="12">
    <source>
        <dbReference type="ARBA" id="ARBA00024779"/>
    </source>
</evidence>
<dbReference type="InParanoid" id="A0A0M8K956"/>
<dbReference type="GO" id="GO:0005829">
    <property type="term" value="C:cytosol"/>
    <property type="evidence" value="ECO:0007669"/>
    <property type="project" value="TreeGrafter"/>
</dbReference>
<dbReference type="Pfam" id="PF07973">
    <property type="entry name" value="tRNA_SAD"/>
    <property type="match status" value="1"/>
</dbReference>
<keyword evidence="8 14" id="KW-0067">ATP-binding</keyword>
<dbReference type="EMBL" id="BBZA01000138">
    <property type="protein sequence ID" value="GAP63391.1"/>
    <property type="molecule type" value="Genomic_DNA"/>
</dbReference>
<dbReference type="Proteomes" id="UP000037784">
    <property type="component" value="Unassembled WGS sequence"/>
</dbReference>
<dbReference type="InterPro" id="IPR002318">
    <property type="entry name" value="Ala-tRNA-lgiase_IIc"/>
</dbReference>
<sequence>MSVPKSSHEIRQLFLDYFKERGHEVVPSSSLVPANDPTLLFTNAGMNQFKDVFLGLEKRPYTRATSAQKCMRVSGKHNDLENVGPSPRHHTFFEMLGNFSFGDYFKEEAIEYAWDFLTNVLQLDKNRLWVTIYLDDDEAFEYWTRHVPPERILRFGKEENFWQMGDTGPCGPCSEIHYYWGPIEEMTPEGVNRDDRYLELWNLVFMQYDRALDGTLTPLPKPSIDTGMGLERITSVVQGKTNNYETDLFMPIITRIQTLLGHSDAERDAHIVGYRAIADHIRATTFLIGDGVLPGNSGRNYVLRLIMRRAMRYGKQIGFEKPFMADLAETVIQEYGGHYTELAEKRDFILEVVAQEEDRFRQTLDNGLARLEALLADLEAQGTRVIPGEEAFRLYDTYGFPYDLTRQIAEERGFTIDREGFDRAMAEQRARARAHETFNVDELVERYRTVDLPATQFVGYDYQRLTNVETTILYLVKDGEAVQSAAEGDEVELVLSETPFYAEGGGQVADTGVIETDYGRVLVHDVRRARPNLWVHLGTVVAGAINVGDPAYASIDVDRRWDIMRNHTATHLLHRALRNVLGEHAEQRGSLVAPDYLRFDFVHLQPVTREELQRIEQEVLANIIADEVVDWHYLPLEEALNQGAIALFGEKYGETVRMVSIEDPHTRAWYSRELCGGTHVERTGQIGPFVITSESSISAGVRRIVALTGRKAAAFIRERLNAWDDLAAALNTPSEQLPQRVEKLQAQLREQEKTIADLRRKLAAAQVNELTARVVDVDGIPVLATEVDAPTIEYMRDLADRLREKLPSAVIVLGAIVNEKPMILTTISKDLVERENLHAGNLVKALGAYIGGGGGGRPTMAQAGGRFTEKLSEALANVPEEIRKHRG</sequence>
<keyword evidence="10 14" id="KW-0648">Protein biosynthesis</keyword>
<dbReference type="GO" id="GO:0005524">
    <property type="term" value="F:ATP binding"/>
    <property type="evidence" value="ECO:0007669"/>
    <property type="project" value="UniProtKB-UniRule"/>
</dbReference>
<accession>A0A0M8K956</accession>
<evidence type="ECO:0000256" key="2">
    <source>
        <dbReference type="ARBA" id="ARBA00008226"/>
    </source>
</evidence>
<dbReference type="InterPro" id="IPR023033">
    <property type="entry name" value="Ala_tRNA_ligase_euk/bac"/>
</dbReference>
<keyword evidence="14" id="KW-0963">Cytoplasm</keyword>
<feature type="binding site" evidence="14">
    <location>
        <position position="679"/>
    </location>
    <ligand>
        <name>Zn(2+)</name>
        <dbReference type="ChEBI" id="CHEBI:29105"/>
    </ligand>
</feature>
<comment type="function">
    <text evidence="12 14">Catalyzes the attachment of alanine to tRNA(Ala) in a two-step reaction: alanine is first activated by ATP to form Ala-AMP and then transferred to the acceptor end of tRNA(Ala). Also edits incorrectly charged Ser-tRNA(Ala) and Gly-tRNA(Ala) via its editing domain.</text>
</comment>
<feature type="domain" description="Alanyl-transfer RNA synthetases family profile" evidence="16">
    <location>
        <begin position="5"/>
        <end position="718"/>
    </location>
</feature>
<keyword evidence="19" id="KW-1185">Reference proteome</keyword>
<dbReference type="InterPro" id="IPR045864">
    <property type="entry name" value="aa-tRNA-synth_II/BPL/LPL"/>
</dbReference>
<comment type="subcellular location">
    <subcellularLocation>
        <location evidence="1 14">Cytoplasm</location>
    </subcellularLocation>
</comment>
<dbReference type="HAMAP" id="MF_00036_B">
    <property type="entry name" value="Ala_tRNA_synth_B"/>
    <property type="match status" value="1"/>
</dbReference>
<comment type="domain">
    <text evidence="14">Consists of three domains; the N-terminal catalytic domain, the editing domain and the C-terminal C-Ala domain. The editing domain removes incorrectly charged amino acids, while the C-Ala domain, along with tRNA(Ala), serves as a bridge to cooperatively bring together the editing and aminoacylation centers thus stimulating deacylation of misacylated tRNAs.</text>
</comment>
<evidence type="ECO:0000256" key="13">
    <source>
        <dbReference type="ARBA" id="ARBA00048300"/>
    </source>
</evidence>
<dbReference type="Pfam" id="PF02272">
    <property type="entry name" value="DHHA1"/>
    <property type="match status" value="1"/>
</dbReference>
<protein>
    <recommendedName>
        <fullName evidence="14">Alanine--tRNA ligase</fullName>
        <ecNumber evidence="14">6.1.1.7</ecNumber>
    </recommendedName>
    <alternativeName>
        <fullName evidence="14">Alanyl-tRNA synthetase</fullName>
        <shortName evidence="14">AlaRS</shortName>
    </alternativeName>
</protein>
<dbReference type="PRINTS" id="PR00980">
    <property type="entry name" value="TRNASYNTHALA"/>
</dbReference>
<dbReference type="GO" id="GO:0002161">
    <property type="term" value="F:aminoacyl-tRNA deacylase activity"/>
    <property type="evidence" value="ECO:0007669"/>
    <property type="project" value="TreeGrafter"/>
</dbReference>
<dbReference type="Pfam" id="PF01411">
    <property type="entry name" value="tRNA-synt_2c"/>
    <property type="match status" value="1"/>
</dbReference>
<dbReference type="FunCoup" id="A0A0M8K956">
    <property type="interactions" value="496"/>
</dbReference>
<evidence type="ECO:0000313" key="20">
    <source>
        <dbReference type="Proteomes" id="UP000050502"/>
    </source>
</evidence>
<dbReference type="EMBL" id="LGKN01000003">
    <property type="protein sequence ID" value="KPL89546.1"/>
    <property type="molecule type" value="Genomic_DNA"/>
</dbReference>
<dbReference type="SUPFAM" id="SSF50447">
    <property type="entry name" value="Translation proteins"/>
    <property type="match status" value="1"/>
</dbReference>
<evidence type="ECO:0000259" key="16">
    <source>
        <dbReference type="PROSITE" id="PS50860"/>
    </source>
</evidence>
<dbReference type="CDD" id="cd00673">
    <property type="entry name" value="AlaRS_core"/>
    <property type="match status" value="1"/>
</dbReference>
<dbReference type="Gene3D" id="6.10.250.550">
    <property type="match status" value="1"/>
</dbReference>
<dbReference type="SUPFAM" id="SSF55681">
    <property type="entry name" value="Class II aaRS and biotin synthetases"/>
    <property type="match status" value="1"/>
</dbReference>
<dbReference type="SMART" id="SM00863">
    <property type="entry name" value="tRNA_SAD"/>
    <property type="match status" value="1"/>
</dbReference>
<dbReference type="Gene3D" id="3.10.310.40">
    <property type="match status" value="1"/>
</dbReference>
<dbReference type="InterPro" id="IPR018164">
    <property type="entry name" value="Ala-tRNA-synth_IIc_N"/>
</dbReference>
<dbReference type="GO" id="GO:0000049">
    <property type="term" value="F:tRNA binding"/>
    <property type="evidence" value="ECO:0007669"/>
    <property type="project" value="UniProtKB-KW"/>
</dbReference>
<dbReference type="PANTHER" id="PTHR11777:SF9">
    <property type="entry name" value="ALANINE--TRNA LIGASE, CYTOPLASMIC"/>
    <property type="match status" value="1"/>
</dbReference>
<evidence type="ECO:0000313" key="18">
    <source>
        <dbReference type="EMBL" id="KPL89546.1"/>
    </source>
</evidence>
<feature type="binding site" evidence="14">
    <location>
        <position position="567"/>
    </location>
    <ligand>
        <name>Zn(2+)</name>
        <dbReference type="ChEBI" id="CHEBI:29105"/>
    </ligand>
</feature>
<evidence type="ECO:0000313" key="17">
    <source>
        <dbReference type="EMBL" id="GAP63391.1"/>
    </source>
</evidence>
<comment type="cofactor">
    <cofactor evidence="14">
        <name>Zn(2+)</name>
        <dbReference type="ChEBI" id="CHEBI:29105"/>
    </cofactor>
    <text evidence="14">Binds 1 zinc ion per subunit.</text>
</comment>
<reference evidence="17 19" key="1">
    <citation type="journal article" date="2015" name="Genome Announc.">
        <title>Draft Genome Sequence of a Heterotrophic Facultative Anaerobic Thermophilic Bacterium, Ardenticatena maritima Strain 110ST.</title>
        <authorList>
            <person name="Kawaichi S."/>
            <person name="Yoshida T."/>
            <person name="Sako Y."/>
            <person name="Nakamura R."/>
        </authorList>
    </citation>
    <scope>NUCLEOTIDE SEQUENCE [LARGE SCALE GENOMIC DNA]</scope>
    <source>
        <strain evidence="17 19">110S</strain>
    </source>
</reference>
<evidence type="ECO:0000256" key="9">
    <source>
        <dbReference type="ARBA" id="ARBA00022884"/>
    </source>
</evidence>
<reference evidence="19" key="3">
    <citation type="submission" date="2015-08" db="EMBL/GenBank/DDBJ databases">
        <title>Draft Genome Sequence of a Heterotrophic Facultative Anaerobic Bacterium Ardenticatena maritima Strain 110S.</title>
        <authorList>
            <person name="Kawaichi S."/>
            <person name="Yoshida T."/>
            <person name="Sako Y."/>
            <person name="Nakamura R."/>
        </authorList>
    </citation>
    <scope>NUCLEOTIDE SEQUENCE [LARGE SCALE GENOMIC DNA]</scope>
    <source>
        <strain evidence="19">110S</strain>
    </source>
</reference>
<dbReference type="InterPro" id="IPR018165">
    <property type="entry name" value="Ala-tRNA-synth_IIc_core"/>
</dbReference>
<dbReference type="NCBIfam" id="TIGR00344">
    <property type="entry name" value="alaS"/>
    <property type="match status" value="1"/>
</dbReference>
<keyword evidence="3 14" id="KW-0820">tRNA-binding</keyword>
<dbReference type="InterPro" id="IPR018162">
    <property type="entry name" value="Ala-tRNA-ligase_IIc_anticod-bd"/>
</dbReference>
<keyword evidence="5 14" id="KW-0479">Metal-binding</keyword>
<keyword evidence="6 14" id="KW-0547">Nucleotide-binding</keyword>
<dbReference type="Gene3D" id="3.30.54.20">
    <property type="match status" value="1"/>
</dbReference>
<dbReference type="PROSITE" id="PS50860">
    <property type="entry name" value="AA_TRNA_LIGASE_II_ALA"/>
    <property type="match status" value="1"/>
</dbReference>
<keyword evidence="7 14" id="KW-0862">Zinc</keyword>
<feature type="binding site" evidence="14">
    <location>
        <position position="675"/>
    </location>
    <ligand>
        <name>Zn(2+)</name>
        <dbReference type="ChEBI" id="CHEBI:29105"/>
    </ligand>
</feature>
<keyword evidence="9 14" id="KW-0694">RNA-binding</keyword>
<dbReference type="GO" id="GO:0004813">
    <property type="term" value="F:alanine-tRNA ligase activity"/>
    <property type="evidence" value="ECO:0007669"/>
    <property type="project" value="UniProtKB-UniRule"/>
</dbReference>
<dbReference type="FunFam" id="3.30.980.10:FF:000004">
    <property type="entry name" value="Alanine--tRNA ligase, cytoplasmic"/>
    <property type="match status" value="1"/>
</dbReference>
<comment type="similarity">
    <text evidence="2 14">Belongs to the class-II aminoacyl-tRNA synthetase family.</text>
</comment>
<dbReference type="EC" id="6.1.1.7" evidence="14"/>
<dbReference type="GO" id="GO:0008270">
    <property type="term" value="F:zinc ion binding"/>
    <property type="evidence" value="ECO:0007669"/>
    <property type="project" value="UniProtKB-UniRule"/>
</dbReference>
<name>A0A0M8K956_9CHLR</name>
<dbReference type="Proteomes" id="UP000050502">
    <property type="component" value="Unassembled WGS sequence"/>
</dbReference>
<gene>
    <name evidence="14" type="primary">alaS</name>
    <name evidence="17" type="ORF">ARMA_1816</name>
    <name evidence="18" type="ORF">SE16_03765</name>
</gene>
<reference evidence="18 20" key="2">
    <citation type="submission" date="2015-07" db="EMBL/GenBank/DDBJ databases">
        <title>Whole genome sequence of Ardenticatena maritima DSM 23922.</title>
        <authorList>
            <person name="Hemp J."/>
            <person name="Ward L.M."/>
            <person name="Pace L.A."/>
            <person name="Fischer W.W."/>
        </authorList>
    </citation>
    <scope>NUCLEOTIDE SEQUENCE [LARGE SCALE GENOMIC DNA]</scope>
    <source>
        <strain evidence="18 20">110S</strain>
    </source>
</reference>
<dbReference type="STRING" id="872965.SE16_03765"/>
<keyword evidence="4 14" id="KW-0436">Ligase</keyword>
<dbReference type="InterPro" id="IPR018163">
    <property type="entry name" value="Thr/Ala-tRNA-synth_IIc_edit"/>
</dbReference>
<dbReference type="FunFam" id="3.30.54.20:FF:000001">
    <property type="entry name" value="Alanine--tRNA ligase"/>
    <property type="match status" value="1"/>
</dbReference>
<dbReference type="Gene3D" id="3.30.980.10">
    <property type="entry name" value="Threonyl-trna Synthetase, Chain A, domain 2"/>
    <property type="match status" value="1"/>
</dbReference>
<dbReference type="RefSeq" id="WP_054493227.1">
    <property type="nucleotide sequence ID" value="NZ_BBZA01000138.1"/>
</dbReference>
<evidence type="ECO:0000256" key="1">
    <source>
        <dbReference type="ARBA" id="ARBA00004496"/>
    </source>
</evidence>
<evidence type="ECO:0000256" key="10">
    <source>
        <dbReference type="ARBA" id="ARBA00022917"/>
    </source>
</evidence>
<evidence type="ECO:0000256" key="7">
    <source>
        <dbReference type="ARBA" id="ARBA00022833"/>
    </source>
</evidence>
<dbReference type="PATRIC" id="fig|872965.6.peg.719"/>